<dbReference type="CDD" id="cd00109">
    <property type="entry name" value="Kunitz-type"/>
    <property type="match status" value="1"/>
</dbReference>
<dbReference type="OrthoDB" id="4473401at2759"/>
<dbReference type="PANTHER" id="PTHR10083">
    <property type="entry name" value="KUNITZ-TYPE PROTEASE INHIBITOR-RELATED"/>
    <property type="match status" value="1"/>
</dbReference>
<dbReference type="SUPFAM" id="SSF57362">
    <property type="entry name" value="BPTI-like"/>
    <property type="match status" value="1"/>
</dbReference>
<dbReference type="Pfam" id="PF00014">
    <property type="entry name" value="Kunitz_BPTI"/>
    <property type="match status" value="1"/>
</dbReference>
<dbReference type="InterPro" id="IPR002223">
    <property type="entry name" value="Kunitz_BPTI"/>
</dbReference>
<dbReference type="PROSITE" id="PS00280">
    <property type="entry name" value="BPTI_KUNITZ_1"/>
    <property type="match status" value="1"/>
</dbReference>
<evidence type="ECO:0000256" key="4">
    <source>
        <dbReference type="SAM" id="SignalP"/>
    </source>
</evidence>
<gene>
    <name evidence="6" type="ORF">BINO364_LOCUS2878</name>
</gene>
<sequence>MLSLYLKFSIIILYLEKYTTANTTEDFGMHRLSGNLSLRIICRLQFDFGSCDGYHPKWYFDITTRRCKGFSYSGCGGNLNRFATQQMCATMCSGPMGA</sequence>
<keyword evidence="4" id="KW-0732">Signal</keyword>
<organism evidence="6 7">
    <name type="scientific">Brenthis ino</name>
    <name type="common">lesser marbled fritillary</name>
    <dbReference type="NCBI Taxonomy" id="405034"/>
    <lineage>
        <taxon>Eukaryota</taxon>
        <taxon>Metazoa</taxon>
        <taxon>Ecdysozoa</taxon>
        <taxon>Arthropoda</taxon>
        <taxon>Hexapoda</taxon>
        <taxon>Insecta</taxon>
        <taxon>Pterygota</taxon>
        <taxon>Neoptera</taxon>
        <taxon>Endopterygota</taxon>
        <taxon>Lepidoptera</taxon>
        <taxon>Glossata</taxon>
        <taxon>Ditrysia</taxon>
        <taxon>Papilionoidea</taxon>
        <taxon>Nymphalidae</taxon>
        <taxon>Heliconiinae</taxon>
        <taxon>Argynnini</taxon>
        <taxon>Brenthis</taxon>
    </lineage>
</organism>
<feature type="signal peptide" evidence="4">
    <location>
        <begin position="1"/>
        <end position="21"/>
    </location>
</feature>
<evidence type="ECO:0000313" key="7">
    <source>
        <dbReference type="Proteomes" id="UP000838878"/>
    </source>
</evidence>
<dbReference type="EMBL" id="OV170231">
    <property type="protein sequence ID" value="CAH0716037.1"/>
    <property type="molecule type" value="Genomic_DNA"/>
</dbReference>
<dbReference type="InterPro" id="IPR020901">
    <property type="entry name" value="Prtase_inh_Kunz-CS"/>
</dbReference>
<keyword evidence="2" id="KW-0722">Serine protease inhibitor</keyword>
<keyword evidence="7" id="KW-1185">Reference proteome</keyword>
<feature type="non-terminal residue" evidence="6">
    <location>
        <position position="98"/>
    </location>
</feature>
<dbReference type="PRINTS" id="PR00759">
    <property type="entry name" value="BASICPTASE"/>
</dbReference>
<protein>
    <recommendedName>
        <fullName evidence="5">BPTI/Kunitz inhibitor domain-containing protein</fullName>
    </recommendedName>
</protein>
<evidence type="ECO:0000259" key="5">
    <source>
        <dbReference type="PROSITE" id="PS50279"/>
    </source>
</evidence>
<dbReference type="Gene3D" id="4.10.410.10">
    <property type="entry name" value="Pancreatic trypsin inhibitor Kunitz domain"/>
    <property type="match status" value="1"/>
</dbReference>
<dbReference type="PANTHER" id="PTHR10083:SF374">
    <property type="entry name" value="BPTI_KUNITZ INHIBITOR DOMAIN-CONTAINING PROTEIN"/>
    <property type="match status" value="1"/>
</dbReference>
<dbReference type="PROSITE" id="PS50279">
    <property type="entry name" value="BPTI_KUNITZ_2"/>
    <property type="match status" value="1"/>
</dbReference>
<name>A0A8J9VQC0_9NEOP</name>
<proteinExistence type="predicted"/>
<feature type="chain" id="PRO_5035451373" description="BPTI/Kunitz inhibitor domain-containing protein" evidence="4">
    <location>
        <begin position="22"/>
        <end position="98"/>
    </location>
</feature>
<accession>A0A8J9VQC0</accession>
<dbReference type="InterPro" id="IPR036880">
    <property type="entry name" value="Kunitz_BPTI_sf"/>
</dbReference>
<evidence type="ECO:0000256" key="3">
    <source>
        <dbReference type="ARBA" id="ARBA00023157"/>
    </source>
</evidence>
<reference evidence="6" key="1">
    <citation type="submission" date="2021-12" db="EMBL/GenBank/DDBJ databases">
        <authorList>
            <person name="Martin H S."/>
        </authorList>
    </citation>
    <scope>NUCLEOTIDE SEQUENCE</scope>
</reference>
<dbReference type="GO" id="GO:0005615">
    <property type="term" value="C:extracellular space"/>
    <property type="evidence" value="ECO:0007669"/>
    <property type="project" value="TreeGrafter"/>
</dbReference>
<dbReference type="GO" id="GO:0004867">
    <property type="term" value="F:serine-type endopeptidase inhibitor activity"/>
    <property type="evidence" value="ECO:0007669"/>
    <property type="project" value="UniProtKB-KW"/>
</dbReference>
<keyword evidence="1" id="KW-0646">Protease inhibitor</keyword>
<feature type="domain" description="BPTI/Kunitz inhibitor" evidence="5">
    <location>
        <begin position="42"/>
        <end position="92"/>
    </location>
</feature>
<dbReference type="Proteomes" id="UP000838878">
    <property type="component" value="Chromosome 11"/>
</dbReference>
<dbReference type="SMART" id="SM00131">
    <property type="entry name" value="KU"/>
    <property type="match status" value="1"/>
</dbReference>
<evidence type="ECO:0000313" key="6">
    <source>
        <dbReference type="EMBL" id="CAH0716037.1"/>
    </source>
</evidence>
<dbReference type="InterPro" id="IPR050098">
    <property type="entry name" value="TFPI/VKTCI-like"/>
</dbReference>
<evidence type="ECO:0000256" key="2">
    <source>
        <dbReference type="ARBA" id="ARBA00022900"/>
    </source>
</evidence>
<dbReference type="AlphaFoldDB" id="A0A8J9VQC0"/>
<dbReference type="FunFam" id="4.10.410.10:FF:000020">
    <property type="entry name" value="Collagen, type VI, alpha 3"/>
    <property type="match status" value="1"/>
</dbReference>
<keyword evidence="3" id="KW-1015">Disulfide bond</keyword>
<evidence type="ECO:0000256" key="1">
    <source>
        <dbReference type="ARBA" id="ARBA00022690"/>
    </source>
</evidence>